<dbReference type="Gene3D" id="2.40.160.10">
    <property type="entry name" value="Porin"/>
    <property type="match status" value="1"/>
</dbReference>
<accession>A0ABY1RWZ7</accession>
<keyword evidence="5" id="KW-0812">Transmembrane</keyword>
<dbReference type="InterPro" id="IPR001702">
    <property type="entry name" value="Porin_Gram-ve"/>
</dbReference>
<keyword evidence="10" id="KW-0998">Cell outer membrane</keyword>
<evidence type="ECO:0000256" key="6">
    <source>
        <dbReference type="ARBA" id="ARBA00022729"/>
    </source>
</evidence>
<keyword evidence="6 11" id="KW-0732">Signal</keyword>
<comment type="caution">
    <text evidence="13">The sequence shown here is derived from an EMBL/GenBank/DDBJ whole genome shotgun (WGS) entry which is preliminary data.</text>
</comment>
<dbReference type="RefSeq" id="WP_239039524.1">
    <property type="nucleotide sequence ID" value="NZ_BAAAEY010000001.1"/>
</dbReference>
<gene>
    <name evidence="13" type="ORF">SAMN04487964_10252</name>
</gene>
<evidence type="ECO:0000259" key="12">
    <source>
        <dbReference type="Pfam" id="PF13609"/>
    </source>
</evidence>
<dbReference type="EMBL" id="FXWV01000002">
    <property type="protein sequence ID" value="SMR71374.1"/>
    <property type="molecule type" value="Genomic_DNA"/>
</dbReference>
<dbReference type="PANTHER" id="PTHR34501:SF9">
    <property type="entry name" value="MAJOR OUTER MEMBRANE PROTEIN P.IA"/>
    <property type="match status" value="1"/>
</dbReference>
<name>A0ABY1RWZ7_9GAMM</name>
<dbReference type="Proteomes" id="UP001159257">
    <property type="component" value="Unassembled WGS sequence"/>
</dbReference>
<evidence type="ECO:0000256" key="8">
    <source>
        <dbReference type="ARBA" id="ARBA00023114"/>
    </source>
</evidence>
<evidence type="ECO:0000256" key="5">
    <source>
        <dbReference type="ARBA" id="ARBA00022692"/>
    </source>
</evidence>
<comment type="subunit">
    <text evidence="2">Homotrimer.</text>
</comment>
<dbReference type="PANTHER" id="PTHR34501">
    <property type="entry name" value="PROTEIN YDDL-RELATED"/>
    <property type="match status" value="1"/>
</dbReference>
<keyword evidence="7" id="KW-0406">Ion transport</keyword>
<evidence type="ECO:0000256" key="1">
    <source>
        <dbReference type="ARBA" id="ARBA00004571"/>
    </source>
</evidence>
<feature type="domain" description="Porin" evidence="12">
    <location>
        <begin position="7"/>
        <end position="307"/>
    </location>
</feature>
<feature type="signal peptide" evidence="11">
    <location>
        <begin position="1"/>
        <end position="22"/>
    </location>
</feature>
<evidence type="ECO:0000313" key="14">
    <source>
        <dbReference type="Proteomes" id="UP001159257"/>
    </source>
</evidence>
<dbReference type="Pfam" id="PF13609">
    <property type="entry name" value="Porin_4"/>
    <property type="match status" value="1"/>
</dbReference>
<evidence type="ECO:0000313" key="13">
    <source>
        <dbReference type="EMBL" id="SMR71374.1"/>
    </source>
</evidence>
<dbReference type="PRINTS" id="PR00182">
    <property type="entry name" value="ECOLNEIPORIN"/>
</dbReference>
<keyword evidence="8" id="KW-0626">Porin</keyword>
<sequence length="341" mass="35928">MKKSLIALAVAGAMTAPIVAQADATLYGSIRVGLANADTSDNDGDWQVTDETSRIGIKGDVDLGLEGTTGYFQFETRLRADNGEFAGVGEKNARLALVGAKGAWGAAQAGRMYTPHWLWTSSVADAGWNHANAGVIREVGLRQPNTVAYISPDMSGFQIAGAAIMGGVAGDAAGGDENDNDMDAYNVAAKFSAAGAFVGLSYMSVDSDYIGGSDYDILGVAASYTVDAFKVYARYQDEESVLGTVGDDIETTQVGGSYTIGDTILQARWTNIDSTAAGTDGDQWMVGVQQNLGKRARVWVEYADVDDELVEIGEDFTNEARGFANTGGFGDTLSIGYRLDF</sequence>
<evidence type="ECO:0000256" key="7">
    <source>
        <dbReference type="ARBA" id="ARBA00023065"/>
    </source>
</evidence>
<organism evidence="13 14">
    <name type="scientific">Marinobacterium sediminicola</name>
    <dbReference type="NCBI Taxonomy" id="518898"/>
    <lineage>
        <taxon>Bacteria</taxon>
        <taxon>Pseudomonadati</taxon>
        <taxon>Pseudomonadota</taxon>
        <taxon>Gammaproteobacteria</taxon>
        <taxon>Oceanospirillales</taxon>
        <taxon>Oceanospirillaceae</taxon>
        <taxon>Marinobacterium</taxon>
    </lineage>
</organism>
<dbReference type="CDD" id="cd00342">
    <property type="entry name" value="gram_neg_porins"/>
    <property type="match status" value="1"/>
</dbReference>
<comment type="subcellular location">
    <subcellularLocation>
        <location evidence="1">Cell outer membrane</location>
        <topology evidence="1">Multi-pass membrane protein</topology>
    </subcellularLocation>
</comment>
<feature type="chain" id="PRO_5046720865" evidence="11">
    <location>
        <begin position="23"/>
        <end position="341"/>
    </location>
</feature>
<dbReference type="InterPro" id="IPR023614">
    <property type="entry name" value="Porin_dom_sf"/>
</dbReference>
<protein>
    <submittedName>
        <fullName evidence="13">Outer membrane protein (Porin)</fullName>
    </submittedName>
</protein>
<dbReference type="SUPFAM" id="SSF56935">
    <property type="entry name" value="Porins"/>
    <property type="match status" value="1"/>
</dbReference>
<evidence type="ECO:0000256" key="11">
    <source>
        <dbReference type="SAM" id="SignalP"/>
    </source>
</evidence>
<keyword evidence="4" id="KW-1134">Transmembrane beta strand</keyword>
<dbReference type="InterPro" id="IPR033900">
    <property type="entry name" value="Gram_neg_porin_domain"/>
</dbReference>
<evidence type="ECO:0000256" key="10">
    <source>
        <dbReference type="ARBA" id="ARBA00023237"/>
    </source>
</evidence>
<proteinExistence type="predicted"/>
<evidence type="ECO:0000256" key="2">
    <source>
        <dbReference type="ARBA" id="ARBA00011233"/>
    </source>
</evidence>
<keyword evidence="14" id="KW-1185">Reference proteome</keyword>
<dbReference type="InterPro" id="IPR050298">
    <property type="entry name" value="Gram-neg_bact_OMP"/>
</dbReference>
<reference evidence="13 14" key="1">
    <citation type="submission" date="2017-05" db="EMBL/GenBank/DDBJ databases">
        <authorList>
            <person name="Varghese N."/>
            <person name="Submissions S."/>
        </authorList>
    </citation>
    <scope>NUCLEOTIDE SEQUENCE [LARGE SCALE GENOMIC DNA]</scope>
    <source>
        <strain evidence="13 14">CGMCC 1.7287</strain>
    </source>
</reference>
<evidence type="ECO:0000256" key="3">
    <source>
        <dbReference type="ARBA" id="ARBA00022448"/>
    </source>
</evidence>
<keyword evidence="3" id="KW-0813">Transport</keyword>
<evidence type="ECO:0000256" key="9">
    <source>
        <dbReference type="ARBA" id="ARBA00023136"/>
    </source>
</evidence>
<evidence type="ECO:0000256" key="4">
    <source>
        <dbReference type="ARBA" id="ARBA00022452"/>
    </source>
</evidence>
<keyword evidence="9" id="KW-0472">Membrane</keyword>